<evidence type="ECO:0000256" key="1">
    <source>
        <dbReference type="SAM" id="MobiDB-lite"/>
    </source>
</evidence>
<sequence>MTSEEPTPAPHPPRTPVSPSADTTAIALLLTRRCTAARPKSGAPRHPKRFDYRIMVYTT</sequence>
<feature type="compositionally biased region" description="Pro residues" evidence="1">
    <location>
        <begin position="7"/>
        <end position="16"/>
    </location>
</feature>
<accession>A0ABN1YX96</accession>
<evidence type="ECO:0000313" key="3">
    <source>
        <dbReference type="Proteomes" id="UP001500973"/>
    </source>
</evidence>
<keyword evidence="3" id="KW-1185">Reference proteome</keyword>
<comment type="caution">
    <text evidence="2">The sequence shown here is derived from an EMBL/GenBank/DDBJ whole genome shotgun (WGS) entry which is preliminary data.</text>
</comment>
<dbReference type="EMBL" id="BAAAIZ010000034">
    <property type="protein sequence ID" value="GAA1423648.1"/>
    <property type="molecule type" value="Genomic_DNA"/>
</dbReference>
<reference evidence="2 3" key="1">
    <citation type="journal article" date="2019" name="Int. J. Syst. Evol. Microbiol.">
        <title>The Global Catalogue of Microorganisms (GCM) 10K type strain sequencing project: providing services to taxonomists for standard genome sequencing and annotation.</title>
        <authorList>
            <consortium name="The Broad Institute Genomics Platform"/>
            <consortium name="The Broad Institute Genome Sequencing Center for Infectious Disease"/>
            <person name="Wu L."/>
            <person name="Ma J."/>
        </authorList>
    </citation>
    <scope>NUCLEOTIDE SEQUENCE [LARGE SCALE GENOMIC DNA]</scope>
    <source>
        <strain evidence="2 3">JCM 11756</strain>
    </source>
</reference>
<evidence type="ECO:0000313" key="2">
    <source>
        <dbReference type="EMBL" id="GAA1423648.1"/>
    </source>
</evidence>
<proteinExistence type="predicted"/>
<organism evidence="2 3">
    <name type="scientific">Streptomyces thermospinosisporus</name>
    <dbReference type="NCBI Taxonomy" id="161482"/>
    <lineage>
        <taxon>Bacteria</taxon>
        <taxon>Bacillati</taxon>
        <taxon>Actinomycetota</taxon>
        <taxon>Actinomycetes</taxon>
        <taxon>Kitasatosporales</taxon>
        <taxon>Streptomycetaceae</taxon>
        <taxon>Streptomyces</taxon>
    </lineage>
</organism>
<name>A0ABN1YX96_9ACTN</name>
<gene>
    <name evidence="2" type="ORF">GCM10009601_27220</name>
</gene>
<dbReference type="Proteomes" id="UP001500973">
    <property type="component" value="Unassembled WGS sequence"/>
</dbReference>
<protein>
    <submittedName>
        <fullName evidence="2">Uncharacterized protein</fullName>
    </submittedName>
</protein>
<feature type="region of interest" description="Disordered" evidence="1">
    <location>
        <begin position="1"/>
        <end position="23"/>
    </location>
</feature>